<keyword evidence="3" id="KW-1185">Reference proteome</keyword>
<organism evidence="2 3">
    <name type="scientific">Armillaria gallica</name>
    <name type="common">Bulbous honey fungus</name>
    <name type="synonym">Armillaria bulbosa</name>
    <dbReference type="NCBI Taxonomy" id="47427"/>
    <lineage>
        <taxon>Eukaryota</taxon>
        <taxon>Fungi</taxon>
        <taxon>Dikarya</taxon>
        <taxon>Basidiomycota</taxon>
        <taxon>Agaricomycotina</taxon>
        <taxon>Agaricomycetes</taxon>
        <taxon>Agaricomycetidae</taxon>
        <taxon>Agaricales</taxon>
        <taxon>Marasmiineae</taxon>
        <taxon>Physalacriaceae</taxon>
        <taxon>Armillaria</taxon>
    </lineage>
</organism>
<dbReference type="InParanoid" id="A0A2H3D6J8"/>
<name>A0A2H3D6J8_ARMGA</name>
<evidence type="ECO:0000313" key="2">
    <source>
        <dbReference type="EMBL" id="PBK90859.1"/>
    </source>
</evidence>
<feature type="region of interest" description="Disordered" evidence="1">
    <location>
        <begin position="265"/>
        <end position="291"/>
    </location>
</feature>
<protein>
    <submittedName>
        <fullName evidence="2">Uncharacterized protein</fullName>
    </submittedName>
</protein>
<dbReference type="EMBL" id="KZ293664">
    <property type="protein sequence ID" value="PBK90859.1"/>
    <property type="molecule type" value="Genomic_DNA"/>
</dbReference>
<feature type="compositionally biased region" description="Acidic residues" evidence="1">
    <location>
        <begin position="279"/>
        <end position="291"/>
    </location>
</feature>
<feature type="compositionally biased region" description="Basic and acidic residues" evidence="1">
    <location>
        <begin position="269"/>
        <end position="278"/>
    </location>
</feature>
<dbReference type="Proteomes" id="UP000217790">
    <property type="component" value="Unassembled WGS sequence"/>
</dbReference>
<evidence type="ECO:0000313" key="3">
    <source>
        <dbReference type="Proteomes" id="UP000217790"/>
    </source>
</evidence>
<proteinExistence type="predicted"/>
<evidence type="ECO:0000256" key="1">
    <source>
        <dbReference type="SAM" id="MobiDB-lite"/>
    </source>
</evidence>
<sequence length="291" mass="33257">MGYFGVCNVVVPHRVPSQSDVMQELIGWGDDCYKYYQQWLGWLFQCLRLSSHLCDALHKCTRVLTQAASIDSIASPVLAFTGVNGKINILRKIVCKRGCMDDNNFMPKFATSANYVYTGQDVDPRGVLVRLAGSNLIHTEENDVNYYRGLIEGSKKRQVDLIHVNRLEANSFDDGRYARAKMQMFRVGDIVEAQCSVVFVRYKGNGAKMKLILRGMAMVNCDHAMNADRERRRGTRFEMRAVSGGRMKMKVGFEYEVDSFEEQASMKKHAGEARKSEEVEREMEEREEMIE</sequence>
<accession>A0A2H3D6J8</accession>
<dbReference type="AlphaFoldDB" id="A0A2H3D6J8"/>
<reference evidence="3" key="1">
    <citation type="journal article" date="2017" name="Nat. Ecol. Evol.">
        <title>Genome expansion and lineage-specific genetic innovations in the forest pathogenic fungi Armillaria.</title>
        <authorList>
            <person name="Sipos G."/>
            <person name="Prasanna A.N."/>
            <person name="Walter M.C."/>
            <person name="O'Connor E."/>
            <person name="Balint B."/>
            <person name="Krizsan K."/>
            <person name="Kiss B."/>
            <person name="Hess J."/>
            <person name="Varga T."/>
            <person name="Slot J."/>
            <person name="Riley R."/>
            <person name="Boka B."/>
            <person name="Rigling D."/>
            <person name="Barry K."/>
            <person name="Lee J."/>
            <person name="Mihaltcheva S."/>
            <person name="LaButti K."/>
            <person name="Lipzen A."/>
            <person name="Waldron R."/>
            <person name="Moloney N.M."/>
            <person name="Sperisen C."/>
            <person name="Kredics L."/>
            <person name="Vagvoelgyi C."/>
            <person name="Patrignani A."/>
            <person name="Fitzpatrick D."/>
            <person name="Nagy I."/>
            <person name="Doyle S."/>
            <person name="Anderson J.B."/>
            <person name="Grigoriev I.V."/>
            <person name="Gueldener U."/>
            <person name="Muensterkoetter M."/>
            <person name="Nagy L.G."/>
        </authorList>
    </citation>
    <scope>NUCLEOTIDE SEQUENCE [LARGE SCALE GENOMIC DNA]</scope>
    <source>
        <strain evidence="3">Ar21-2</strain>
    </source>
</reference>
<gene>
    <name evidence="2" type="ORF">ARMGADRAFT_1032361</name>
</gene>